<evidence type="ECO:0000256" key="1">
    <source>
        <dbReference type="SAM" id="MobiDB-lite"/>
    </source>
</evidence>
<feature type="compositionally biased region" description="Acidic residues" evidence="1">
    <location>
        <begin position="378"/>
        <end position="388"/>
    </location>
</feature>
<feature type="compositionally biased region" description="Low complexity" evidence="1">
    <location>
        <begin position="355"/>
        <end position="377"/>
    </location>
</feature>
<keyword evidence="3" id="KW-1185">Reference proteome</keyword>
<protein>
    <submittedName>
        <fullName evidence="2">SWI/SNF and RSC complex subunit Ssr3</fullName>
        <ecNumber evidence="2">2.7.11.1</ecNumber>
    </submittedName>
</protein>
<accession>A0ABR3EV19</accession>
<dbReference type="GO" id="GO:0004674">
    <property type="term" value="F:protein serine/threonine kinase activity"/>
    <property type="evidence" value="ECO:0007669"/>
    <property type="project" value="UniProtKB-EC"/>
</dbReference>
<keyword evidence="2" id="KW-0808">Transferase</keyword>
<feature type="compositionally biased region" description="Polar residues" evidence="1">
    <location>
        <begin position="108"/>
        <end position="118"/>
    </location>
</feature>
<comment type="caution">
    <text evidence="2">The sequence shown here is derived from an EMBL/GenBank/DDBJ whole genome shotgun (WGS) entry which is preliminary data.</text>
</comment>
<sequence length="388" mass="42749">MNIPAWQLKTEGRMLELPNQRSKDKGPPRKFSTLIKRPVVELDRDPKSYPESNNVEWPRATGSHNPVMDGFTVRRMGDIPTSIRIVLYLDHYPEQYKVAPGPAGSGAHSPSWSPSDPSLTVEHPQPSSNGKKRKCLEILTSFYAEPSSPVTYWIAALDVFETGENLPTRTHGLAIFDAPEDWRMALVWGRTLTNSHAESSTCRTPHKEAVENLGEGGTCTAPSEAGEKYWAGPTDPVLSWMQMEDAEVGMNKEVEFSRGRRCLIVGGAIAESLDEALERGEGIWFVRLKRRGFFDKARRAKKEKPEMGEETRKRKREVDDGDGDGNCCCKPRSKAPRSPTSPSLLSCTCPPPPSLSASSASSSASPPSIIPQSPSSSQDEDPGDEDEI</sequence>
<evidence type="ECO:0000313" key="2">
    <source>
        <dbReference type="EMBL" id="KAL0566747.1"/>
    </source>
</evidence>
<feature type="region of interest" description="Disordered" evidence="1">
    <location>
        <begin position="99"/>
        <end position="131"/>
    </location>
</feature>
<organism evidence="2 3">
    <name type="scientific">Marasmius crinis-equi</name>
    <dbReference type="NCBI Taxonomy" id="585013"/>
    <lineage>
        <taxon>Eukaryota</taxon>
        <taxon>Fungi</taxon>
        <taxon>Dikarya</taxon>
        <taxon>Basidiomycota</taxon>
        <taxon>Agaricomycotina</taxon>
        <taxon>Agaricomycetes</taxon>
        <taxon>Agaricomycetidae</taxon>
        <taxon>Agaricales</taxon>
        <taxon>Marasmiineae</taxon>
        <taxon>Marasmiaceae</taxon>
        <taxon>Marasmius</taxon>
    </lineage>
</organism>
<dbReference type="Proteomes" id="UP001465976">
    <property type="component" value="Unassembled WGS sequence"/>
</dbReference>
<gene>
    <name evidence="2" type="primary">ssr3_3</name>
    <name evidence="2" type="ORF">V5O48_015252</name>
</gene>
<dbReference type="EMBL" id="JBAHYK010001790">
    <property type="protein sequence ID" value="KAL0566747.1"/>
    <property type="molecule type" value="Genomic_DNA"/>
</dbReference>
<proteinExistence type="predicted"/>
<dbReference type="EC" id="2.7.11.1" evidence="2"/>
<feature type="region of interest" description="Disordered" evidence="1">
    <location>
        <begin position="298"/>
        <end position="388"/>
    </location>
</feature>
<feature type="region of interest" description="Disordered" evidence="1">
    <location>
        <begin position="1"/>
        <end position="61"/>
    </location>
</feature>
<evidence type="ECO:0000313" key="3">
    <source>
        <dbReference type="Proteomes" id="UP001465976"/>
    </source>
</evidence>
<name>A0ABR3EV19_9AGAR</name>
<feature type="compositionally biased region" description="Basic and acidic residues" evidence="1">
    <location>
        <begin position="38"/>
        <end position="48"/>
    </location>
</feature>
<feature type="compositionally biased region" description="Basic and acidic residues" evidence="1">
    <location>
        <begin position="298"/>
        <end position="318"/>
    </location>
</feature>
<feature type="compositionally biased region" description="Low complexity" evidence="1">
    <location>
        <begin position="338"/>
        <end position="348"/>
    </location>
</feature>
<reference evidence="2 3" key="1">
    <citation type="submission" date="2024-02" db="EMBL/GenBank/DDBJ databases">
        <title>A draft genome for the cacao thread blight pathogen Marasmius crinis-equi.</title>
        <authorList>
            <person name="Cohen S.P."/>
            <person name="Baruah I.K."/>
            <person name="Amoako-Attah I."/>
            <person name="Bukari Y."/>
            <person name="Meinhardt L.W."/>
            <person name="Bailey B.A."/>
        </authorList>
    </citation>
    <scope>NUCLEOTIDE SEQUENCE [LARGE SCALE GENOMIC DNA]</scope>
    <source>
        <strain evidence="2 3">GH-76</strain>
    </source>
</reference>